<dbReference type="InterPro" id="IPR026575">
    <property type="entry name" value="GpdQ/CpdA-like"/>
</dbReference>
<dbReference type="GO" id="GO:0004115">
    <property type="term" value="F:3',5'-cyclic-AMP phosphodiesterase activity"/>
    <property type="evidence" value="ECO:0007669"/>
    <property type="project" value="UniProtKB-EC"/>
</dbReference>
<feature type="domain" description="Calcineurin-like phosphoesterase" evidence="6">
    <location>
        <begin position="32"/>
        <end position="226"/>
    </location>
</feature>
<dbReference type="Gene3D" id="3.60.21.10">
    <property type="match status" value="1"/>
</dbReference>
<protein>
    <submittedName>
        <fullName evidence="7">Icc protein</fullName>
        <ecNumber evidence="7">3.1.4.53</ecNumber>
    </submittedName>
</protein>
<dbReference type="Proteomes" id="UP001260188">
    <property type="component" value="Unassembled WGS sequence"/>
</dbReference>
<evidence type="ECO:0000313" key="8">
    <source>
        <dbReference type="Proteomes" id="UP001260188"/>
    </source>
</evidence>
<gene>
    <name evidence="7" type="ORF">QE367_003154</name>
</gene>
<comment type="caution">
    <text evidence="7">The sequence shown here is derived from an EMBL/GenBank/DDBJ whole genome shotgun (WGS) entry which is preliminary data.</text>
</comment>
<dbReference type="InterPro" id="IPR050884">
    <property type="entry name" value="CNP_phosphodiesterase-III"/>
</dbReference>
<dbReference type="CDD" id="cd07402">
    <property type="entry name" value="MPP_GpdQ"/>
    <property type="match status" value="1"/>
</dbReference>
<sequence length="315" mass="33894">MTSAAPSDGSTQPRDPAASVRFGRHEPAGHVLVHISDTHLLAGGAALGGRYDVEANLDATLAAVERTGVRPDALVFTGDLTDLGEPDAYRRLREAVEPVAERLAAPIVWVAGNHDERDAMRVGLFGGPSTREPLTGVWDLSGLRLVALDSTVPGWHHGDIDADQRDWLRGILSESAPHGTILAMHHPPLPSHVPFFDILELRHQEALAETIAGTDVRGILAGHLHYSTSGTFAGVPVSVASATCYTMNLQRPPQAVNGMDAGQAFQLVHVYDDVITHTVVPVVDAPTGEYFSAEWVAEMARLSPQERLEAFSRKR</sequence>
<evidence type="ECO:0000256" key="4">
    <source>
        <dbReference type="ARBA" id="ARBA00025742"/>
    </source>
</evidence>
<name>A0ABU1I4Y7_9MICO</name>
<keyword evidence="8" id="KW-1185">Reference proteome</keyword>
<evidence type="ECO:0000313" key="7">
    <source>
        <dbReference type="EMBL" id="MDR6168950.1"/>
    </source>
</evidence>
<reference evidence="7 8" key="1">
    <citation type="submission" date="2023-08" db="EMBL/GenBank/DDBJ databases">
        <title>Functional and genomic diversity of the sorghum phyllosphere microbiome.</title>
        <authorList>
            <person name="Shade A."/>
        </authorList>
    </citation>
    <scope>NUCLEOTIDE SEQUENCE [LARGE SCALE GENOMIC DNA]</scope>
    <source>
        <strain evidence="7 8">SORGH_AS_0919</strain>
    </source>
</reference>
<evidence type="ECO:0000259" key="6">
    <source>
        <dbReference type="Pfam" id="PF00149"/>
    </source>
</evidence>
<dbReference type="InterPro" id="IPR004843">
    <property type="entry name" value="Calcineurin-like_PHP"/>
</dbReference>
<keyword evidence="3" id="KW-0408">Iron</keyword>
<comment type="similarity">
    <text evidence="4">Belongs to the cyclic nucleotide phosphodiesterase class-III family.</text>
</comment>
<dbReference type="InterPro" id="IPR029052">
    <property type="entry name" value="Metallo-depent_PP-like"/>
</dbReference>
<keyword evidence="1" id="KW-0479">Metal-binding</keyword>
<evidence type="ECO:0000256" key="2">
    <source>
        <dbReference type="ARBA" id="ARBA00022801"/>
    </source>
</evidence>
<keyword evidence="2 7" id="KW-0378">Hydrolase</keyword>
<dbReference type="EMBL" id="JAVIZA010000001">
    <property type="protein sequence ID" value="MDR6168950.1"/>
    <property type="molecule type" value="Genomic_DNA"/>
</dbReference>
<dbReference type="PANTHER" id="PTHR42988:SF2">
    <property type="entry name" value="CYCLIC NUCLEOTIDE PHOSPHODIESTERASE CBUA0032-RELATED"/>
    <property type="match status" value="1"/>
</dbReference>
<dbReference type="SUPFAM" id="SSF56300">
    <property type="entry name" value="Metallo-dependent phosphatases"/>
    <property type="match status" value="1"/>
</dbReference>
<feature type="compositionally biased region" description="Polar residues" evidence="5">
    <location>
        <begin position="1"/>
        <end position="13"/>
    </location>
</feature>
<feature type="region of interest" description="Disordered" evidence="5">
    <location>
        <begin position="1"/>
        <end position="20"/>
    </location>
</feature>
<accession>A0ABU1I4Y7</accession>
<proteinExistence type="inferred from homology"/>
<evidence type="ECO:0000256" key="1">
    <source>
        <dbReference type="ARBA" id="ARBA00022723"/>
    </source>
</evidence>
<dbReference type="PANTHER" id="PTHR42988">
    <property type="entry name" value="PHOSPHOHYDROLASE"/>
    <property type="match status" value="1"/>
</dbReference>
<evidence type="ECO:0000256" key="5">
    <source>
        <dbReference type="SAM" id="MobiDB-lite"/>
    </source>
</evidence>
<organism evidence="7 8">
    <name type="scientific">Microbacterium paludicola</name>
    <dbReference type="NCBI Taxonomy" id="300019"/>
    <lineage>
        <taxon>Bacteria</taxon>
        <taxon>Bacillati</taxon>
        <taxon>Actinomycetota</taxon>
        <taxon>Actinomycetes</taxon>
        <taxon>Micrococcales</taxon>
        <taxon>Microbacteriaceae</taxon>
        <taxon>Microbacterium</taxon>
    </lineage>
</organism>
<evidence type="ECO:0000256" key="3">
    <source>
        <dbReference type="ARBA" id="ARBA00023004"/>
    </source>
</evidence>
<dbReference type="EC" id="3.1.4.53" evidence="7"/>
<dbReference type="Pfam" id="PF00149">
    <property type="entry name" value="Metallophos"/>
    <property type="match status" value="1"/>
</dbReference>
<dbReference type="RefSeq" id="WP_309667960.1">
    <property type="nucleotide sequence ID" value="NZ_JAVIZA010000001.1"/>
</dbReference>